<dbReference type="EMBL" id="PYVG01000002">
    <property type="protein sequence ID" value="PTB90277.1"/>
    <property type="molecule type" value="Genomic_DNA"/>
</dbReference>
<comment type="caution">
    <text evidence="2">The sequence shown here is derived from an EMBL/GenBank/DDBJ whole genome shotgun (WGS) entry which is preliminary data.</text>
</comment>
<feature type="domain" description="Beta-lactamase-related" evidence="1">
    <location>
        <begin position="53"/>
        <end position="374"/>
    </location>
</feature>
<evidence type="ECO:0000259" key="1">
    <source>
        <dbReference type="Pfam" id="PF00144"/>
    </source>
</evidence>
<evidence type="ECO:0000313" key="3">
    <source>
        <dbReference type="Proteomes" id="UP000241514"/>
    </source>
</evidence>
<dbReference type="InterPro" id="IPR050789">
    <property type="entry name" value="Diverse_Enzym_Activities"/>
</dbReference>
<dbReference type="PANTHER" id="PTHR43283">
    <property type="entry name" value="BETA-LACTAMASE-RELATED"/>
    <property type="match status" value="1"/>
</dbReference>
<dbReference type="Gene3D" id="3.40.710.10">
    <property type="entry name" value="DD-peptidase/beta-lactamase superfamily"/>
    <property type="match status" value="2"/>
</dbReference>
<protein>
    <recommendedName>
        <fullName evidence="1">Beta-lactamase-related domain-containing protein</fullName>
    </recommendedName>
</protein>
<evidence type="ECO:0000313" key="2">
    <source>
        <dbReference type="EMBL" id="PTB90277.1"/>
    </source>
</evidence>
<gene>
    <name evidence="2" type="ORF">C9928_00730</name>
</gene>
<dbReference type="InterPro" id="IPR012338">
    <property type="entry name" value="Beta-lactam/transpept-like"/>
</dbReference>
<reference evidence="2 3" key="1">
    <citation type="submission" date="2018-03" db="EMBL/GenBank/DDBJ databases">
        <title>Cross-interface Injection: A General Nanoliter Liquid Handling Method Applied to Single Cells Genome Amplification Automated Nanoliter Liquid Handling Applied to Single Cell Multiple Displacement Amplification.</title>
        <authorList>
            <person name="Yun J."/>
            <person name="Xu P."/>
            <person name="Xu J."/>
            <person name="Dai X."/>
            <person name="Wang Y."/>
            <person name="Zheng X."/>
            <person name="Cao C."/>
            <person name="Yi Q."/>
            <person name="Zhu Y."/>
            <person name="Wang L."/>
            <person name="Dong Z."/>
            <person name="Huang Y."/>
            <person name="Huang L."/>
            <person name="Du W."/>
        </authorList>
    </citation>
    <scope>NUCLEOTIDE SEQUENCE [LARGE SCALE GENOMIC DNA]</scope>
    <source>
        <strain evidence="2 3">A9-4</strain>
    </source>
</reference>
<name>A0A2T4D0D9_9GAMM</name>
<dbReference type="AlphaFoldDB" id="A0A2T4D0D9"/>
<dbReference type="InterPro" id="IPR001466">
    <property type="entry name" value="Beta-lactam-related"/>
</dbReference>
<dbReference type="Pfam" id="PF00144">
    <property type="entry name" value="Beta-lactamase"/>
    <property type="match status" value="2"/>
</dbReference>
<accession>A0A2T4D0D9</accession>
<dbReference type="Proteomes" id="UP000241514">
    <property type="component" value="Unassembled WGS sequence"/>
</dbReference>
<sequence length="806" mass="89376">MSSMRMFTLALATVALNVPAAMAENSSESDVKAIESLLLPNQYLADQLTTQSIAEVMLKDNIAGVSMAFIDHGEIKWQRTYGYADLNTLQPVTPTTVFAGASLSKPLAAVTAMTWVEKGKISLDGDINEYLKSWQLPDSEFTETQKVTLRHLIGHQAGVNNHVPRPYGVDETLPTVTQMLAGEAPYEGPPASLFTTPGERYQYSNPGYTIIQQLIEDVSGVRFEAAVQDAIFKPLGLSSSSFEQPIPEALMARRASGYTEQLSAYPYQLYPFKGAGGVWTTPTDLAHFVMTLIEDYHTGQDTLISQELAADMFARTPVRLGFKKHYVDGSDDIVFDHWGSIPGFTSYLVGSVEHQQALVIMTNSDNGFNLMAAIARTVAQHYGWQPTKPKVFQRVALAPEKLDAFVGEFGRPDGNEPQHAFQVRSEALHVAVDEEWAPLVAIGERTFIDPASNTTFQFLTDKAGEVRWLRVTLESGYNYDQPKQQSLADFIQQQLDESQVEGLAVALIRDGKVTFNQSFGVANVDTGTKITSETLFEAASLAKPVFAYLVLQQAALGVIDLDVPVHTYWSHPDLKPSPWNEQITARMLLTHTAGLPNWRSDTGGELRLLFEPGTDFQYSGEGYEYLRGVLQHELGLDDDGLQALVDQQITEVIDADWMQYTWHDAFLQRKAFGHRNDEVTDNHKHDNNFGAAYSLTTTAGDYAKFAAALMRDDTPLHADASRQMFALQKTLPTEVGQLHRALGFAVKQTSTGRLRYYHSGDSGDFRTYVHLYPDTNDGLVIFSNSDKLFASGLARSILEFLGNEWL</sequence>
<organism evidence="2 3">
    <name type="scientific">Pseudidiomarina aestuarii</name>
    <dbReference type="NCBI Taxonomy" id="624146"/>
    <lineage>
        <taxon>Bacteria</taxon>
        <taxon>Pseudomonadati</taxon>
        <taxon>Pseudomonadota</taxon>
        <taxon>Gammaproteobacteria</taxon>
        <taxon>Alteromonadales</taxon>
        <taxon>Idiomarinaceae</taxon>
        <taxon>Pseudidiomarina</taxon>
    </lineage>
</organism>
<proteinExistence type="predicted"/>
<feature type="domain" description="Beta-lactamase-related" evidence="1">
    <location>
        <begin position="488"/>
        <end position="791"/>
    </location>
</feature>
<dbReference type="SUPFAM" id="SSF56601">
    <property type="entry name" value="beta-lactamase/transpeptidase-like"/>
    <property type="match status" value="2"/>
</dbReference>